<evidence type="ECO:0000313" key="3">
    <source>
        <dbReference type="EMBL" id="MBB5131406.1"/>
    </source>
</evidence>
<evidence type="ECO:0000256" key="2">
    <source>
        <dbReference type="SAM" id="SignalP"/>
    </source>
</evidence>
<reference evidence="3 4" key="1">
    <citation type="submission" date="2020-08" db="EMBL/GenBank/DDBJ databases">
        <title>Genomic Encyclopedia of Type Strains, Phase IV (KMG-IV): sequencing the most valuable type-strain genomes for metagenomic binning, comparative biology and taxonomic classification.</title>
        <authorList>
            <person name="Goeker M."/>
        </authorList>
    </citation>
    <scope>NUCLEOTIDE SEQUENCE [LARGE SCALE GENOMIC DNA]</scope>
    <source>
        <strain evidence="3 4">DSM 45615</strain>
    </source>
</reference>
<evidence type="ECO:0000256" key="1">
    <source>
        <dbReference type="SAM" id="MobiDB-lite"/>
    </source>
</evidence>
<organism evidence="3 4">
    <name type="scientific">Thermocatellispora tengchongensis</name>
    <dbReference type="NCBI Taxonomy" id="1073253"/>
    <lineage>
        <taxon>Bacteria</taxon>
        <taxon>Bacillati</taxon>
        <taxon>Actinomycetota</taxon>
        <taxon>Actinomycetes</taxon>
        <taxon>Streptosporangiales</taxon>
        <taxon>Streptosporangiaceae</taxon>
        <taxon>Thermocatellispora</taxon>
    </lineage>
</organism>
<feature type="compositionally biased region" description="Low complexity" evidence="1">
    <location>
        <begin position="33"/>
        <end position="49"/>
    </location>
</feature>
<comment type="caution">
    <text evidence="3">The sequence shown here is derived from an EMBL/GenBank/DDBJ whole genome shotgun (WGS) entry which is preliminary data.</text>
</comment>
<dbReference type="Gene3D" id="2.60.40.230">
    <property type="entry name" value="Neocarzinostatin-like"/>
    <property type="match status" value="1"/>
</dbReference>
<feature type="region of interest" description="Disordered" evidence="1">
    <location>
        <begin position="26"/>
        <end position="56"/>
    </location>
</feature>
<dbReference type="SUPFAM" id="SSF49319">
    <property type="entry name" value="Actinoxanthin-like"/>
    <property type="match status" value="1"/>
</dbReference>
<protein>
    <submittedName>
        <fullName evidence="3">Uncharacterized protein</fullName>
    </submittedName>
</protein>
<dbReference type="EMBL" id="JACHGN010000002">
    <property type="protein sequence ID" value="MBB5131406.1"/>
    <property type="molecule type" value="Genomic_DNA"/>
</dbReference>
<proteinExistence type="predicted"/>
<dbReference type="AlphaFoldDB" id="A0A840NYY1"/>
<dbReference type="RefSeq" id="WP_185048240.1">
    <property type="nucleotide sequence ID" value="NZ_BAABIX010000076.1"/>
</dbReference>
<gene>
    <name evidence="3" type="ORF">HNP84_001112</name>
</gene>
<keyword evidence="2" id="KW-0732">Signal</keyword>
<accession>A0A840NYY1</accession>
<evidence type="ECO:0000313" key="4">
    <source>
        <dbReference type="Proteomes" id="UP000578449"/>
    </source>
</evidence>
<feature type="chain" id="PRO_5032570206" evidence="2">
    <location>
        <begin position="26"/>
        <end position="179"/>
    </location>
</feature>
<dbReference type="Proteomes" id="UP000578449">
    <property type="component" value="Unassembled WGS sequence"/>
</dbReference>
<keyword evidence="4" id="KW-1185">Reference proteome</keyword>
<dbReference type="InterPro" id="IPR027273">
    <property type="entry name" value="Neocarzinostatin-like"/>
</dbReference>
<feature type="signal peptide" evidence="2">
    <location>
        <begin position="1"/>
        <end position="25"/>
    </location>
</feature>
<dbReference type="PROSITE" id="PS51257">
    <property type="entry name" value="PROKAR_LIPOPROTEIN"/>
    <property type="match status" value="1"/>
</dbReference>
<name>A0A840NYY1_9ACTN</name>
<sequence length="179" mass="17795">MRKRMFAAGAAGLMLAVTVAGCAQGGDDSVQGASRTPASATPSAAGSGRETTAPGTTYFKTEVTPETGVAPGTVLTAKSTGATPSTAYYCLIAAYDTDGGGVSAPDRSTLKPVKSNAAGKITCEVTYKPFSAQDNAGVTRRCPTTAADREAGFTCGVLLADAATVGALSASAVPFTPEE</sequence>